<sequence length="89" mass="9768">MHRSKRQNCGFLLVMLRLEFHKASVLAVGKLTLGFLPRYTSCFSGCGRICPILNSFNLGGVNVNSLAVNYVPKKLHGTDPEITFGELGI</sequence>
<organism evidence="2 3">
    <name type="scientific">Tanacetum coccineum</name>
    <dbReference type="NCBI Taxonomy" id="301880"/>
    <lineage>
        <taxon>Eukaryota</taxon>
        <taxon>Viridiplantae</taxon>
        <taxon>Streptophyta</taxon>
        <taxon>Embryophyta</taxon>
        <taxon>Tracheophyta</taxon>
        <taxon>Spermatophyta</taxon>
        <taxon>Magnoliopsida</taxon>
        <taxon>eudicotyledons</taxon>
        <taxon>Gunneridae</taxon>
        <taxon>Pentapetalae</taxon>
        <taxon>asterids</taxon>
        <taxon>campanulids</taxon>
        <taxon>Asterales</taxon>
        <taxon>Asteraceae</taxon>
        <taxon>Asteroideae</taxon>
        <taxon>Anthemideae</taxon>
        <taxon>Anthemidinae</taxon>
        <taxon>Tanacetum</taxon>
    </lineage>
</organism>
<dbReference type="EMBL" id="BQNB010011791">
    <property type="protein sequence ID" value="GJS95197.1"/>
    <property type="molecule type" value="Genomic_DNA"/>
</dbReference>
<evidence type="ECO:0000313" key="3">
    <source>
        <dbReference type="Proteomes" id="UP001151760"/>
    </source>
</evidence>
<keyword evidence="1" id="KW-0732">Signal</keyword>
<comment type="caution">
    <text evidence="2">The sequence shown here is derived from an EMBL/GenBank/DDBJ whole genome shotgun (WGS) entry which is preliminary data.</text>
</comment>
<proteinExistence type="predicted"/>
<gene>
    <name evidence="2" type="ORF">Tco_0802165</name>
</gene>
<accession>A0ABQ5A1M8</accession>
<protein>
    <submittedName>
        <fullName evidence="2">Uncharacterized protein</fullName>
    </submittedName>
</protein>
<evidence type="ECO:0000256" key="1">
    <source>
        <dbReference type="SAM" id="SignalP"/>
    </source>
</evidence>
<feature type="signal peptide" evidence="1">
    <location>
        <begin position="1"/>
        <end position="27"/>
    </location>
</feature>
<reference evidence="2" key="2">
    <citation type="submission" date="2022-01" db="EMBL/GenBank/DDBJ databases">
        <authorList>
            <person name="Yamashiro T."/>
            <person name="Shiraishi A."/>
            <person name="Satake H."/>
            <person name="Nakayama K."/>
        </authorList>
    </citation>
    <scope>NUCLEOTIDE SEQUENCE</scope>
</reference>
<name>A0ABQ5A1M8_9ASTR</name>
<keyword evidence="3" id="KW-1185">Reference proteome</keyword>
<reference evidence="2" key="1">
    <citation type="journal article" date="2022" name="Int. J. Mol. Sci.">
        <title>Draft Genome of Tanacetum Coccineum: Genomic Comparison of Closely Related Tanacetum-Family Plants.</title>
        <authorList>
            <person name="Yamashiro T."/>
            <person name="Shiraishi A."/>
            <person name="Nakayama K."/>
            <person name="Satake H."/>
        </authorList>
    </citation>
    <scope>NUCLEOTIDE SEQUENCE</scope>
</reference>
<dbReference type="Proteomes" id="UP001151760">
    <property type="component" value="Unassembled WGS sequence"/>
</dbReference>
<evidence type="ECO:0000313" key="2">
    <source>
        <dbReference type="EMBL" id="GJS95197.1"/>
    </source>
</evidence>
<feature type="chain" id="PRO_5046259461" evidence="1">
    <location>
        <begin position="28"/>
        <end position="89"/>
    </location>
</feature>